<feature type="region of interest" description="Disordered" evidence="1">
    <location>
        <begin position="20"/>
        <end position="45"/>
    </location>
</feature>
<dbReference type="OrthoDB" id="5776623at2759"/>
<proteinExistence type="predicted"/>
<dbReference type="Proteomes" id="UP000276776">
    <property type="component" value="Unassembled WGS sequence"/>
</dbReference>
<dbReference type="AlphaFoldDB" id="A0A0N5CS13"/>
<name>A0A0N5CS13_THECL</name>
<protein>
    <submittedName>
        <fullName evidence="2 4">Uncharacterized protein</fullName>
    </submittedName>
</protein>
<organism evidence="4">
    <name type="scientific">Thelazia callipaeda</name>
    <name type="common">Oriental eyeworm</name>
    <name type="synonym">Parasitic nematode</name>
    <dbReference type="NCBI Taxonomy" id="103827"/>
    <lineage>
        <taxon>Eukaryota</taxon>
        <taxon>Metazoa</taxon>
        <taxon>Ecdysozoa</taxon>
        <taxon>Nematoda</taxon>
        <taxon>Chromadorea</taxon>
        <taxon>Rhabditida</taxon>
        <taxon>Spirurina</taxon>
        <taxon>Spiruromorpha</taxon>
        <taxon>Thelazioidea</taxon>
        <taxon>Thelaziidae</taxon>
        <taxon>Thelazia</taxon>
    </lineage>
</organism>
<sequence>MLNSQSLSIFFNRATKPLRSSTHKNALSGAKDPQKKIQCNSDASQSEREKQALVFRSLDALSTSNNDSLLQSKNNSSVIVANCGGCDCSAFIILNLRIIHYKNNIKFILSIQSKITVVGTQLRNGKEKYALWLIGITPDPAISSTKPRIISYEYK</sequence>
<dbReference type="EMBL" id="UYYF01000886">
    <property type="protein sequence ID" value="VDM99265.1"/>
    <property type="molecule type" value="Genomic_DNA"/>
</dbReference>
<evidence type="ECO:0000313" key="3">
    <source>
        <dbReference type="Proteomes" id="UP000276776"/>
    </source>
</evidence>
<gene>
    <name evidence="2" type="ORF">TCLT_LOCUS3014</name>
</gene>
<keyword evidence="3" id="KW-1185">Reference proteome</keyword>
<evidence type="ECO:0000313" key="2">
    <source>
        <dbReference type="EMBL" id="VDM99265.1"/>
    </source>
</evidence>
<dbReference type="WBParaSite" id="TCLT_0000301301-mRNA-1">
    <property type="protein sequence ID" value="TCLT_0000301301-mRNA-1"/>
    <property type="gene ID" value="TCLT_0000301301"/>
</dbReference>
<accession>A0A0N5CS13</accession>
<reference evidence="4" key="1">
    <citation type="submission" date="2017-02" db="UniProtKB">
        <authorList>
            <consortium name="WormBaseParasite"/>
        </authorList>
    </citation>
    <scope>IDENTIFICATION</scope>
</reference>
<evidence type="ECO:0000256" key="1">
    <source>
        <dbReference type="SAM" id="MobiDB-lite"/>
    </source>
</evidence>
<reference evidence="2 3" key="2">
    <citation type="submission" date="2018-11" db="EMBL/GenBank/DDBJ databases">
        <authorList>
            <consortium name="Pathogen Informatics"/>
        </authorList>
    </citation>
    <scope>NUCLEOTIDE SEQUENCE [LARGE SCALE GENOMIC DNA]</scope>
</reference>
<evidence type="ECO:0000313" key="4">
    <source>
        <dbReference type="WBParaSite" id="TCLT_0000301301-mRNA-1"/>
    </source>
</evidence>